<reference evidence="1" key="1">
    <citation type="journal article" date="2023" name="G3 (Bethesda)">
        <title>A reference genome for the long-term kleptoplast-retaining sea slug Elysia crispata morphotype clarki.</title>
        <authorList>
            <person name="Eastman K.E."/>
            <person name="Pendleton A.L."/>
            <person name="Shaikh M.A."/>
            <person name="Suttiyut T."/>
            <person name="Ogas R."/>
            <person name="Tomko P."/>
            <person name="Gavelis G."/>
            <person name="Widhalm J.R."/>
            <person name="Wisecaver J.H."/>
        </authorList>
    </citation>
    <scope>NUCLEOTIDE SEQUENCE</scope>
    <source>
        <strain evidence="1">ECLA1</strain>
    </source>
</reference>
<evidence type="ECO:0000313" key="2">
    <source>
        <dbReference type="Proteomes" id="UP001283361"/>
    </source>
</evidence>
<sequence>MMRTATKLERKRMGSPCCKSITPGRSAYFTALKIDELNVSMFLAAFDVHNYQTRSFPLSSLESIINIPSPVIIMSLDFTGVISTSLIASTSLAVGGVELAARRPAPGRNFFYYFSSDRP</sequence>
<protein>
    <submittedName>
        <fullName evidence="1">Uncharacterized protein</fullName>
    </submittedName>
</protein>
<accession>A0AAE1CWH8</accession>
<proteinExistence type="predicted"/>
<dbReference type="AlphaFoldDB" id="A0AAE1CWH8"/>
<evidence type="ECO:0000313" key="1">
    <source>
        <dbReference type="EMBL" id="KAK3741004.1"/>
    </source>
</evidence>
<gene>
    <name evidence="1" type="ORF">RRG08_005694</name>
</gene>
<name>A0AAE1CWH8_9GAST</name>
<dbReference type="EMBL" id="JAWDGP010006450">
    <property type="protein sequence ID" value="KAK3741004.1"/>
    <property type="molecule type" value="Genomic_DNA"/>
</dbReference>
<comment type="caution">
    <text evidence="1">The sequence shown here is derived from an EMBL/GenBank/DDBJ whole genome shotgun (WGS) entry which is preliminary data.</text>
</comment>
<dbReference type="Proteomes" id="UP001283361">
    <property type="component" value="Unassembled WGS sequence"/>
</dbReference>
<keyword evidence="2" id="KW-1185">Reference proteome</keyword>
<organism evidence="1 2">
    <name type="scientific">Elysia crispata</name>
    <name type="common">lettuce slug</name>
    <dbReference type="NCBI Taxonomy" id="231223"/>
    <lineage>
        <taxon>Eukaryota</taxon>
        <taxon>Metazoa</taxon>
        <taxon>Spiralia</taxon>
        <taxon>Lophotrochozoa</taxon>
        <taxon>Mollusca</taxon>
        <taxon>Gastropoda</taxon>
        <taxon>Heterobranchia</taxon>
        <taxon>Euthyneura</taxon>
        <taxon>Panpulmonata</taxon>
        <taxon>Sacoglossa</taxon>
        <taxon>Placobranchoidea</taxon>
        <taxon>Plakobranchidae</taxon>
        <taxon>Elysia</taxon>
    </lineage>
</organism>